<accession>M1DSS3</accession>
<evidence type="ECO:0000313" key="3">
    <source>
        <dbReference type="EnsemblPlants" id="PGSC0003DMT400093818"/>
    </source>
</evidence>
<dbReference type="Pfam" id="PF20167">
    <property type="entry name" value="Transposase_32"/>
    <property type="match status" value="1"/>
</dbReference>
<dbReference type="GO" id="GO:0009579">
    <property type="term" value="C:thylakoid"/>
    <property type="evidence" value="ECO:0000318"/>
    <property type="project" value="GO_Central"/>
</dbReference>
<dbReference type="EnsemblPlants" id="PGSC0003DMT400093818">
    <property type="protein sequence ID" value="PGSC0003DMT400093818"/>
    <property type="gene ID" value="PGSC0003DMG400043389"/>
</dbReference>
<evidence type="ECO:0000256" key="1">
    <source>
        <dbReference type="SAM" id="MobiDB-lite"/>
    </source>
</evidence>
<dbReference type="Proteomes" id="UP000011115">
    <property type="component" value="Unassembled WGS sequence"/>
</dbReference>
<dbReference type="GO" id="GO:0009523">
    <property type="term" value="C:photosystem II"/>
    <property type="evidence" value="ECO:0000318"/>
    <property type="project" value="GO_Central"/>
</dbReference>
<name>M1DSS3_SOLTU</name>
<dbReference type="AlphaFoldDB" id="M1DSS3"/>
<protein>
    <recommendedName>
        <fullName evidence="2">Putative plant transposon protein domain-containing protein</fullName>
    </recommendedName>
</protein>
<dbReference type="InterPro" id="IPR046796">
    <property type="entry name" value="Transposase_32_dom"/>
</dbReference>
<dbReference type="PANTHER" id="PTHR33180">
    <property type="entry name" value="PHOTOSYSTEM II CP43 REACTION CENTER PROTEIN"/>
    <property type="match status" value="1"/>
</dbReference>
<sequence length="302" mass="33383">MSTNIGNHCQHLIRTKNMDEMRKWLAPLISDETPKWLAERSPIEKKELNIAARFWFGFISSTIILSQNESILHFAKAACLGCIIEETRINLGEIIASEILMHARQSKTSLPFPVLITTLCKQARVPQDAKGYMEMMPTTSTDIRRIEAEYLKDQAERKNAALVESGSTKSSPAEAPPDSSATAKSPRPNVVAAISRPPLTQASLLRIGQLAYSVDRQADNLEASVPNMIQIALADVVTPLNTIINALKARIAVCEHKQGAIDEVTALRATIIELQKDVNHLKFTDAPMIFGTKETPDLFLMP</sequence>
<feature type="domain" description="Putative plant transposon protein" evidence="2">
    <location>
        <begin position="7"/>
        <end position="126"/>
    </location>
</feature>
<evidence type="ECO:0000313" key="4">
    <source>
        <dbReference type="Proteomes" id="UP000011115"/>
    </source>
</evidence>
<reference evidence="4" key="1">
    <citation type="journal article" date="2011" name="Nature">
        <title>Genome sequence and analysis of the tuber crop potato.</title>
        <authorList>
            <consortium name="The Potato Genome Sequencing Consortium"/>
        </authorList>
    </citation>
    <scope>NUCLEOTIDE SEQUENCE [LARGE SCALE GENOMIC DNA]</scope>
    <source>
        <strain evidence="4">cv. DM1-3 516 R44</strain>
    </source>
</reference>
<dbReference type="PANTHER" id="PTHR33180:SF31">
    <property type="entry name" value="POLYPROTEIN PROTEIN"/>
    <property type="match status" value="1"/>
</dbReference>
<dbReference type="Gramene" id="PGSC0003DMT400093818">
    <property type="protein sequence ID" value="PGSC0003DMT400093818"/>
    <property type="gene ID" value="PGSC0003DMG400043389"/>
</dbReference>
<evidence type="ECO:0000259" key="2">
    <source>
        <dbReference type="Pfam" id="PF20167"/>
    </source>
</evidence>
<proteinExistence type="predicted"/>
<keyword evidence="4" id="KW-1185">Reference proteome</keyword>
<organism evidence="3 4">
    <name type="scientific">Solanum tuberosum</name>
    <name type="common">Potato</name>
    <dbReference type="NCBI Taxonomy" id="4113"/>
    <lineage>
        <taxon>Eukaryota</taxon>
        <taxon>Viridiplantae</taxon>
        <taxon>Streptophyta</taxon>
        <taxon>Embryophyta</taxon>
        <taxon>Tracheophyta</taxon>
        <taxon>Spermatophyta</taxon>
        <taxon>Magnoliopsida</taxon>
        <taxon>eudicotyledons</taxon>
        <taxon>Gunneridae</taxon>
        <taxon>Pentapetalae</taxon>
        <taxon>asterids</taxon>
        <taxon>lamiids</taxon>
        <taxon>Solanales</taxon>
        <taxon>Solanaceae</taxon>
        <taxon>Solanoideae</taxon>
        <taxon>Solaneae</taxon>
        <taxon>Solanum</taxon>
    </lineage>
</organism>
<dbReference type="PaxDb" id="4113-PGSC0003DMT400093818"/>
<feature type="compositionally biased region" description="Low complexity" evidence="1">
    <location>
        <begin position="170"/>
        <end position="183"/>
    </location>
</feature>
<dbReference type="InParanoid" id="M1DSS3"/>
<reference evidence="3" key="2">
    <citation type="submission" date="2015-06" db="UniProtKB">
        <authorList>
            <consortium name="EnsemblPlants"/>
        </authorList>
    </citation>
    <scope>IDENTIFICATION</scope>
    <source>
        <strain evidence="3">DM1-3 516 R44</strain>
    </source>
</reference>
<feature type="region of interest" description="Disordered" evidence="1">
    <location>
        <begin position="161"/>
        <end position="189"/>
    </location>
</feature>
<dbReference type="HOGENOM" id="CLU_029307_12_0_1"/>